<evidence type="ECO:0000313" key="2">
    <source>
        <dbReference type="Proteomes" id="UP001476798"/>
    </source>
</evidence>
<reference evidence="1 2" key="1">
    <citation type="submission" date="2021-06" db="EMBL/GenBank/DDBJ databases">
        <authorList>
            <person name="Palmer J.M."/>
        </authorList>
    </citation>
    <scope>NUCLEOTIDE SEQUENCE [LARGE SCALE GENOMIC DNA]</scope>
    <source>
        <strain evidence="1 2">GA_2019</strain>
        <tissue evidence="1">Muscle</tissue>
    </source>
</reference>
<gene>
    <name evidence="1" type="ORF">GOODEAATRI_001223</name>
</gene>
<comment type="caution">
    <text evidence="1">The sequence shown here is derived from an EMBL/GenBank/DDBJ whole genome shotgun (WGS) entry which is preliminary data.</text>
</comment>
<accession>A0ABV0PUE3</accession>
<dbReference type="EMBL" id="JAHRIO010089997">
    <property type="protein sequence ID" value="MEQ2187109.1"/>
    <property type="molecule type" value="Genomic_DNA"/>
</dbReference>
<protein>
    <submittedName>
        <fullName evidence="1">Uncharacterized protein</fullName>
    </submittedName>
</protein>
<sequence>VTACPLLKLSGYFHAPCESFILICCDCGGSGQRGETSCLLFLLPRVDITSKTWPSLPTCCYVDGEKGEHLRGERMCFSASHSHGSAGHGGKDRQSPRSSRCSSSVSAVLRFHCNFYTPRLFLDFDLGGSVMKAERYPW</sequence>
<evidence type="ECO:0000313" key="1">
    <source>
        <dbReference type="EMBL" id="MEQ2187109.1"/>
    </source>
</evidence>
<organism evidence="1 2">
    <name type="scientific">Goodea atripinnis</name>
    <dbReference type="NCBI Taxonomy" id="208336"/>
    <lineage>
        <taxon>Eukaryota</taxon>
        <taxon>Metazoa</taxon>
        <taxon>Chordata</taxon>
        <taxon>Craniata</taxon>
        <taxon>Vertebrata</taxon>
        <taxon>Euteleostomi</taxon>
        <taxon>Actinopterygii</taxon>
        <taxon>Neopterygii</taxon>
        <taxon>Teleostei</taxon>
        <taxon>Neoteleostei</taxon>
        <taxon>Acanthomorphata</taxon>
        <taxon>Ovalentaria</taxon>
        <taxon>Atherinomorphae</taxon>
        <taxon>Cyprinodontiformes</taxon>
        <taxon>Goodeidae</taxon>
        <taxon>Goodea</taxon>
    </lineage>
</organism>
<dbReference type="Proteomes" id="UP001476798">
    <property type="component" value="Unassembled WGS sequence"/>
</dbReference>
<name>A0ABV0PUE3_9TELE</name>
<feature type="non-terminal residue" evidence="1">
    <location>
        <position position="1"/>
    </location>
</feature>
<keyword evidence="2" id="KW-1185">Reference proteome</keyword>
<proteinExistence type="predicted"/>